<sequence>MSTKKMEYVRLGNSGLKISKIVLGMMSYGEPSWAGSWVLPEEEASKHVKTAYDAGINAFDTANVYSNGLSEEVLGRAIKEHNLPRRVFVRRRVPSQLISMRAPRDEIVIMTKVYFAVSKDPKEATFMFDTPGLEAKGLTNQFGLSRKHIFDSVKHSLRRLQVDYIDLLQCHRFDKNTPIEETMQALHDVVQAGYVRYIGMSSCYAYQFHAMQNYAIANKLTPFISMQNHYNLIYREEEREMFPTLKHFGVGSIPWSPLARGALTRPMSVQLQKEGQTARSGSDAMLPAVYTSSAANKQIVERVEEIANKRGVKMAQIGVAWLLSKPGVSAPIVGTTSLPNLIEAVEAAQIKLTEEEIKYLEEPYEPMKILGHF</sequence>
<keyword evidence="1" id="KW-0560">Oxidoreductase</keyword>
<dbReference type="GO" id="GO:0016491">
    <property type="term" value="F:oxidoreductase activity"/>
    <property type="evidence" value="ECO:0007669"/>
    <property type="project" value="UniProtKB-KW"/>
</dbReference>
<feature type="domain" description="NADP-dependent oxidoreductase" evidence="2">
    <location>
        <begin position="20"/>
        <end position="362"/>
    </location>
</feature>
<evidence type="ECO:0000256" key="1">
    <source>
        <dbReference type="ARBA" id="ARBA00023002"/>
    </source>
</evidence>
<dbReference type="EMBL" id="JACAZE010000005">
    <property type="protein sequence ID" value="KAF7316693.1"/>
    <property type="molecule type" value="Genomic_DNA"/>
</dbReference>
<proteinExistence type="predicted"/>
<reference evidence="3" key="1">
    <citation type="submission" date="2020-05" db="EMBL/GenBank/DDBJ databases">
        <title>Mycena genomes resolve the evolution of fungal bioluminescence.</title>
        <authorList>
            <person name="Tsai I.J."/>
        </authorList>
    </citation>
    <scope>NUCLEOTIDE SEQUENCE</scope>
    <source>
        <strain evidence="3">110903Hualien_Pintung</strain>
    </source>
</reference>
<dbReference type="Proteomes" id="UP000613580">
    <property type="component" value="Unassembled WGS sequence"/>
</dbReference>
<dbReference type="SUPFAM" id="SSF51430">
    <property type="entry name" value="NAD(P)-linked oxidoreductase"/>
    <property type="match status" value="1"/>
</dbReference>
<evidence type="ECO:0000259" key="2">
    <source>
        <dbReference type="Pfam" id="PF00248"/>
    </source>
</evidence>
<protein>
    <submittedName>
        <fullName evidence="3">Aldo-ket-red domain-containing protein</fullName>
    </submittedName>
</protein>
<evidence type="ECO:0000313" key="4">
    <source>
        <dbReference type="Proteomes" id="UP000613580"/>
    </source>
</evidence>
<dbReference type="Gene3D" id="3.20.20.100">
    <property type="entry name" value="NADP-dependent oxidoreductase domain"/>
    <property type="match status" value="1"/>
</dbReference>
<dbReference type="AlphaFoldDB" id="A0A8H6TDN3"/>
<dbReference type="OrthoDB" id="48988at2759"/>
<dbReference type="PANTHER" id="PTHR43364:SF4">
    <property type="entry name" value="NAD(P)-LINKED OXIDOREDUCTASE SUPERFAMILY PROTEIN"/>
    <property type="match status" value="1"/>
</dbReference>
<dbReference type="InterPro" id="IPR050523">
    <property type="entry name" value="AKR_Detox_Biosynth"/>
</dbReference>
<comment type="caution">
    <text evidence="3">The sequence shown here is derived from an EMBL/GenBank/DDBJ whole genome shotgun (WGS) entry which is preliminary data.</text>
</comment>
<dbReference type="InterPro" id="IPR023210">
    <property type="entry name" value="NADP_OxRdtase_dom"/>
</dbReference>
<organism evidence="3 4">
    <name type="scientific">Mycena chlorophos</name>
    <name type="common">Agaric fungus</name>
    <name type="synonym">Agaricus chlorophos</name>
    <dbReference type="NCBI Taxonomy" id="658473"/>
    <lineage>
        <taxon>Eukaryota</taxon>
        <taxon>Fungi</taxon>
        <taxon>Dikarya</taxon>
        <taxon>Basidiomycota</taxon>
        <taxon>Agaricomycotina</taxon>
        <taxon>Agaricomycetes</taxon>
        <taxon>Agaricomycetidae</taxon>
        <taxon>Agaricales</taxon>
        <taxon>Marasmiineae</taxon>
        <taxon>Mycenaceae</taxon>
        <taxon>Mycena</taxon>
    </lineage>
</organism>
<dbReference type="InterPro" id="IPR036812">
    <property type="entry name" value="NAD(P)_OxRdtase_dom_sf"/>
</dbReference>
<accession>A0A8H6TDN3</accession>
<keyword evidence="4" id="KW-1185">Reference proteome</keyword>
<dbReference type="Pfam" id="PF00248">
    <property type="entry name" value="Aldo_ket_red"/>
    <property type="match status" value="1"/>
</dbReference>
<dbReference type="CDD" id="cd19079">
    <property type="entry name" value="AKR_EcYajO-like"/>
    <property type="match status" value="1"/>
</dbReference>
<name>A0A8H6TDN3_MYCCL</name>
<gene>
    <name evidence="3" type="ORF">HMN09_00402400</name>
</gene>
<evidence type="ECO:0000313" key="3">
    <source>
        <dbReference type="EMBL" id="KAF7316693.1"/>
    </source>
</evidence>
<dbReference type="PANTHER" id="PTHR43364">
    <property type="entry name" value="NADH-SPECIFIC METHYLGLYOXAL REDUCTASE-RELATED"/>
    <property type="match status" value="1"/>
</dbReference>